<dbReference type="InterPro" id="IPR036291">
    <property type="entry name" value="NAD(P)-bd_dom_sf"/>
</dbReference>
<dbReference type="PRINTS" id="PR00080">
    <property type="entry name" value="SDRFAMILY"/>
</dbReference>
<comment type="caution">
    <text evidence="3">The sequence shown here is derived from an EMBL/GenBank/DDBJ whole genome shotgun (WGS) entry which is preliminary data.</text>
</comment>
<dbReference type="PRINTS" id="PR00081">
    <property type="entry name" value="GDHRDH"/>
</dbReference>
<gene>
    <name evidence="3" type="ORF">SHERM_05731</name>
</gene>
<dbReference type="GO" id="GO:0016616">
    <property type="term" value="F:oxidoreductase activity, acting on the CH-OH group of donors, NAD or NADP as acceptor"/>
    <property type="evidence" value="ECO:0007669"/>
    <property type="project" value="UniProtKB-ARBA"/>
</dbReference>
<evidence type="ECO:0000256" key="1">
    <source>
        <dbReference type="ARBA" id="ARBA00006484"/>
    </source>
</evidence>
<sequence>MNGSPDELLPPLARRLDGKVAVITGGASGFGESTARLFARHGASIVIADIQDEKGLSLCRELCGAHPGRVSYVHCDVTRESDVRAAVDLAVSAHGGLDVMFNNAGIPGKLDFAIAEADGDNFRRVMDANAYGAFLGTKHAARVMVPAGKGVVLYTSSLASVTAGESPHAYEASKHAVVGLMRSACVELGRYGVRANCISPCAVATPLLTGAMGVGAGVVEGIIGASATLKGVVPTAEDVAEAALYLAGDGARFVSGVNLVVDGGYSTTNGSYSREIQSVFGSPPSS</sequence>
<protein>
    <submittedName>
        <fullName evidence="3">Short-chain dehydrogenase reductase 2a</fullName>
    </submittedName>
</protein>
<dbReference type="Gene3D" id="3.40.50.720">
    <property type="entry name" value="NAD(P)-binding Rossmann-like Domain"/>
    <property type="match status" value="1"/>
</dbReference>
<dbReference type="OrthoDB" id="294295at2759"/>
<evidence type="ECO:0000313" key="3">
    <source>
        <dbReference type="EMBL" id="CAA0839162.1"/>
    </source>
</evidence>
<dbReference type="FunFam" id="3.40.50.720:FF:000084">
    <property type="entry name" value="Short-chain dehydrogenase reductase"/>
    <property type="match status" value="1"/>
</dbReference>
<keyword evidence="4" id="KW-1185">Reference proteome</keyword>
<dbReference type="EMBL" id="CACSLK010031421">
    <property type="protein sequence ID" value="CAA0839162.1"/>
    <property type="molecule type" value="Genomic_DNA"/>
</dbReference>
<dbReference type="AlphaFoldDB" id="A0A9N7NVR9"/>
<keyword evidence="2" id="KW-0560">Oxidoreductase</keyword>
<dbReference type="PANTHER" id="PTHR43180">
    <property type="entry name" value="3-OXOACYL-(ACYL-CARRIER-PROTEIN) REDUCTASE (AFU_ORTHOLOGUE AFUA_6G11210)"/>
    <property type="match status" value="1"/>
</dbReference>
<accession>A0A9N7NVR9</accession>
<comment type="similarity">
    <text evidence="1">Belongs to the short-chain dehydrogenases/reductases (SDR) family.</text>
</comment>
<name>A0A9N7NVR9_STRHE</name>
<evidence type="ECO:0000313" key="4">
    <source>
        <dbReference type="Proteomes" id="UP001153555"/>
    </source>
</evidence>
<dbReference type="SUPFAM" id="SSF51735">
    <property type="entry name" value="NAD(P)-binding Rossmann-fold domains"/>
    <property type="match status" value="1"/>
</dbReference>
<organism evidence="3 4">
    <name type="scientific">Striga hermonthica</name>
    <name type="common">Purple witchweed</name>
    <name type="synonym">Buchnera hermonthica</name>
    <dbReference type="NCBI Taxonomy" id="68872"/>
    <lineage>
        <taxon>Eukaryota</taxon>
        <taxon>Viridiplantae</taxon>
        <taxon>Streptophyta</taxon>
        <taxon>Embryophyta</taxon>
        <taxon>Tracheophyta</taxon>
        <taxon>Spermatophyta</taxon>
        <taxon>Magnoliopsida</taxon>
        <taxon>eudicotyledons</taxon>
        <taxon>Gunneridae</taxon>
        <taxon>Pentapetalae</taxon>
        <taxon>asterids</taxon>
        <taxon>lamiids</taxon>
        <taxon>Lamiales</taxon>
        <taxon>Orobanchaceae</taxon>
        <taxon>Buchnereae</taxon>
        <taxon>Striga</taxon>
    </lineage>
</organism>
<dbReference type="Proteomes" id="UP001153555">
    <property type="component" value="Unassembled WGS sequence"/>
</dbReference>
<dbReference type="Pfam" id="PF13561">
    <property type="entry name" value="adh_short_C2"/>
    <property type="match status" value="1"/>
</dbReference>
<dbReference type="PANTHER" id="PTHR43180:SF45">
    <property type="entry name" value="SECOISOLARICIRESINOL DEHYDROGENASE-LIKE ISOFORM X1"/>
    <property type="match status" value="1"/>
</dbReference>
<proteinExistence type="inferred from homology"/>
<evidence type="ECO:0000256" key="2">
    <source>
        <dbReference type="ARBA" id="ARBA00023002"/>
    </source>
</evidence>
<reference evidence="3" key="1">
    <citation type="submission" date="2019-12" db="EMBL/GenBank/DDBJ databases">
        <authorList>
            <person name="Scholes J."/>
        </authorList>
    </citation>
    <scope>NUCLEOTIDE SEQUENCE</scope>
</reference>
<dbReference type="InterPro" id="IPR002347">
    <property type="entry name" value="SDR_fam"/>
</dbReference>